<feature type="transmembrane region" description="Helical" evidence="8">
    <location>
        <begin position="12"/>
        <end position="31"/>
    </location>
</feature>
<dbReference type="PRINTS" id="PR00344">
    <property type="entry name" value="BCTRLSENSOR"/>
</dbReference>
<comment type="caution">
    <text evidence="11">The sequence shown here is derived from an EMBL/GenBank/DDBJ whole genome shotgun (WGS) entry which is preliminary data.</text>
</comment>
<dbReference type="InterPro" id="IPR050351">
    <property type="entry name" value="BphY/WalK/GraS-like"/>
</dbReference>
<dbReference type="CDD" id="cd00075">
    <property type="entry name" value="HATPase"/>
    <property type="match status" value="1"/>
</dbReference>
<dbReference type="PROSITE" id="PS51257">
    <property type="entry name" value="PROKAR_LIPOPROTEIN"/>
    <property type="match status" value="1"/>
</dbReference>
<dbReference type="InterPro" id="IPR003660">
    <property type="entry name" value="HAMP_dom"/>
</dbReference>
<keyword evidence="8" id="KW-1133">Transmembrane helix</keyword>
<evidence type="ECO:0000256" key="6">
    <source>
        <dbReference type="ARBA" id="ARBA00022777"/>
    </source>
</evidence>
<reference evidence="11 12" key="1">
    <citation type="submission" date="2019-07" db="EMBL/GenBank/DDBJ databases">
        <title>Whole genome shotgun sequence of Deinococcus cellulosilyticus NBRC 106333.</title>
        <authorList>
            <person name="Hosoyama A."/>
            <person name="Uohara A."/>
            <person name="Ohji S."/>
            <person name="Ichikawa N."/>
        </authorList>
    </citation>
    <scope>NUCLEOTIDE SEQUENCE [LARGE SCALE GENOMIC DNA]</scope>
    <source>
        <strain evidence="11 12">NBRC 106333</strain>
    </source>
</reference>
<dbReference type="InterPro" id="IPR003594">
    <property type="entry name" value="HATPase_dom"/>
</dbReference>
<dbReference type="PANTHER" id="PTHR45453">
    <property type="entry name" value="PHOSPHATE REGULON SENSOR PROTEIN PHOR"/>
    <property type="match status" value="1"/>
</dbReference>
<dbReference type="GO" id="GO:0016036">
    <property type="term" value="P:cellular response to phosphate starvation"/>
    <property type="evidence" value="ECO:0007669"/>
    <property type="project" value="TreeGrafter"/>
</dbReference>
<dbReference type="SMART" id="SM00304">
    <property type="entry name" value="HAMP"/>
    <property type="match status" value="1"/>
</dbReference>
<evidence type="ECO:0000256" key="1">
    <source>
        <dbReference type="ARBA" id="ARBA00000085"/>
    </source>
</evidence>
<evidence type="ECO:0000259" key="9">
    <source>
        <dbReference type="PROSITE" id="PS50109"/>
    </source>
</evidence>
<evidence type="ECO:0000313" key="12">
    <source>
        <dbReference type="Proteomes" id="UP000321306"/>
    </source>
</evidence>
<dbReference type="InterPro" id="IPR005467">
    <property type="entry name" value="His_kinase_dom"/>
</dbReference>
<dbReference type="RefSeq" id="WP_146881895.1">
    <property type="nucleotide sequence ID" value="NZ_BJXB01000001.1"/>
</dbReference>
<dbReference type="Gene3D" id="1.10.287.130">
    <property type="match status" value="1"/>
</dbReference>
<dbReference type="InterPro" id="IPR036097">
    <property type="entry name" value="HisK_dim/P_sf"/>
</dbReference>
<dbReference type="PANTHER" id="PTHR45453:SF1">
    <property type="entry name" value="PHOSPHATE REGULON SENSOR PROTEIN PHOR"/>
    <property type="match status" value="1"/>
</dbReference>
<evidence type="ECO:0000256" key="4">
    <source>
        <dbReference type="ARBA" id="ARBA00022553"/>
    </source>
</evidence>
<evidence type="ECO:0000256" key="2">
    <source>
        <dbReference type="ARBA" id="ARBA00004370"/>
    </source>
</evidence>
<comment type="subcellular location">
    <subcellularLocation>
        <location evidence="2">Membrane</location>
    </subcellularLocation>
</comment>
<feature type="transmembrane region" description="Helical" evidence="8">
    <location>
        <begin position="156"/>
        <end position="174"/>
    </location>
</feature>
<dbReference type="FunFam" id="3.30.565.10:FF:000006">
    <property type="entry name" value="Sensor histidine kinase WalK"/>
    <property type="match status" value="1"/>
</dbReference>
<evidence type="ECO:0000256" key="8">
    <source>
        <dbReference type="SAM" id="Phobius"/>
    </source>
</evidence>
<keyword evidence="4" id="KW-0597">Phosphoprotein</keyword>
<dbReference type="PROSITE" id="PS50885">
    <property type="entry name" value="HAMP"/>
    <property type="match status" value="1"/>
</dbReference>
<name>A0A511MW07_DEIC1</name>
<dbReference type="Gene3D" id="6.10.340.10">
    <property type="match status" value="1"/>
</dbReference>
<dbReference type="CDD" id="cd06225">
    <property type="entry name" value="HAMP"/>
    <property type="match status" value="1"/>
</dbReference>
<organism evidence="11 12">
    <name type="scientific">Deinococcus cellulosilyticus (strain DSM 18568 / NBRC 106333 / KACC 11606 / 5516J-15)</name>
    <dbReference type="NCBI Taxonomy" id="1223518"/>
    <lineage>
        <taxon>Bacteria</taxon>
        <taxon>Thermotogati</taxon>
        <taxon>Deinococcota</taxon>
        <taxon>Deinococci</taxon>
        <taxon>Deinococcales</taxon>
        <taxon>Deinococcaceae</taxon>
        <taxon>Deinococcus</taxon>
    </lineage>
</organism>
<keyword evidence="8" id="KW-0472">Membrane</keyword>
<dbReference type="EMBL" id="BJXB01000001">
    <property type="protein sequence ID" value="GEM44764.1"/>
    <property type="molecule type" value="Genomic_DNA"/>
</dbReference>
<evidence type="ECO:0000259" key="10">
    <source>
        <dbReference type="PROSITE" id="PS50885"/>
    </source>
</evidence>
<gene>
    <name evidence="11" type="ORF">DC3_03990</name>
</gene>
<keyword evidence="5" id="KW-0808">Transferase</keyword>
<dbReference type="OrthoDB" id="59230at2"/>
<feature type="domain" description="HAMP" evidence="10">
    <location>
        <begin position="176"/>
        <end position="228"/>
    </location>
</feature>
<dbReference type="AlphaFoldDB" id="A0A511MW07"/>
<keyword evidence="6 11" id="KW-0418">Kinase</keyword>
<dbReference type="EC" id="2.7.13.3" evidence="3"/>
<dbReference type="Pfam" id="PF02518">
    <property type="entry name" value="HATPase_c"/>
    <property type="match status" value="1"/>
</dbReference>
<dbReference type="SMART" id="SM00387">
    <property type="entry name" value="HATPase_c"/>
    <property type="match status" value="1"/>
</dbReference>
<evidence type="ECO:0000256" key="3">
    <source>
        <dbReference type="ARBA" id="ARBA00012438"/>
    </source>
</evidence>
<sequence length="451" mass="49288">MLIPKRSLRLQVMLGFALACVAGLLAFGLLVNNLTVRSYQKTVQQNEFNRFVEAALRYHQEVGSWEGLARRPEGPGGPRHPVPPRHIGVVDAEGQVVSNMDEFPLGSTPDVKASSLRKELVVNGQLIGTVFHDSSSDEDSWGKNAEALVATSTRTLIYSGAIGLVLSLLFGAYISGQLIRPLERLTLAAGSLKFGRQQEKVPVTSEDEVGTLTVAFNEMSEQLVKAEQQRRQMIADIAHDLGTPLTVASGYVQSMHQGKLAATRERLDVVYDELLLLQNLVDDLRLLSLADAGMLTLHRDFTPPGALMQTVQKAFAFRAEKQNIRLTLQLDDALPEVNLDVERMRQVLGNLVNNALHYTPEGGEIRLMARKVEGGVMLQVQDTGVGIPAEKLPFIFERFYRVDETRSPENGGGSGLGLAIARSIVELHGGKISAQSVLRQGTTINIEIPDG</sequence>
<comment type="catalytic activity">
    <reaction evidence="1">
        <text>ATP + protein L-histidine = ADP + protein N-phospho-L-histidine.</text>
        <dbReference type="EC" id="2.7.13.3"/>
    </reaction>
</comment>
<evidence type="ECO:0000256" key="5">
    <source>
        <dbReference type="ARBA" id="ARBA00022679"/>
    </source>
</evidence>
<dbReference type="Pfam" id="PF00672">
    <property type="entry name" value="HAMP"/>
    <property type="match status" value="1"/>
</dbReference>
<keyword evidence="12" id="KW-1185">Reference proteome</keyword>
<protein>
    <recommendedName>
        <fullName evidence="3">histidine kinase</fullName>
        <ecNumber evidence="3">2.7.13.3</ecNumber>
    </recommendedName>
</protein>
<feature type="domain" description="Histidine kinase" evidence="9">
    <location>
        <begin position="236"/>
        <end position="451"/>
    </location>
</feature>
<dbReference type="SUPFAM" id="SSF47384">
    <property type="entry name" value="Homodimeric domain of signal transducing histidine kinase"/>
    <property type="match status" value="1"/>
</dbReference>
<accession>A0A511MW07</accession>
<keyword evidence="8" id="KW-0812">Transmembrane</keyword>
<dbReference type="GO" id="GO:0005886">
    <property type="term" value="C:plasma membrane"/>
    <property type="evidence" value="ECO:0007669"/>
    <property type="project" value="TreeGrafter"/>
</dbReference>
<dbReference type="Pfam" id="PF00512">
    <property type="entry name" value="HisKA"/>
    <property type="match status" value="1"/>
</dbReference>
<evidence type="ECO:0000313" key="11">
    <source>
        <dbReference type="EMBL" id="GEM44764.1"/>
    </source>
</evidence>
<dbReference type="GO" id="GO:0000155">
    <property type="term" value="F:phosphorelay sensor kinase activity"/>
    <property type="evidence" value="ECO:0007669"/>
    <property type="project" value="InterPro"/>
</dbReference>
<dbReference type="SUPFAM" id="SSF55874">
    <property type="entry name" value="ATPase domain of HSP90 chaperone/DNA topoisomerase II/histidine kinase"/>
    <property type="match status" value="1"/>
</dbReference>
<dbReference type="CDD" id="cd00082">
    <property type="entry name" value="HisKA"/>
    <property type="match status" value="1"/>
</dbReference>
<proteinExistence type="predicted"/>
<dbReference type="SMART" id="SM00388">
    <property type="entry name" value="HisKA"/>
    <property type="match status" value="1"/>
</dbReference>
<dbReference type="InterPro" id="IPR004358">
    <property type="entry name" value="Sig_transdc_His_kin-like_C"/>
</dbReference>
<dbReference type="Proteomes" id="UP000321306">
    <property type="component" value="Unassembled WGS sequence"/>
</dbReference>
<dbReference type="Gene3D" id="3.30.565.10">
    <property type="entry name" value="Histidine kinase-like ATPase, C-terminal domain"/>
    <property type="match status" value="1"/>
</dbReference>
<dbReference type="InterPro" id="IPR036890">
    <property type="entry name" value="HATPase_C_sf"/>
</dbReference>
<dbReference type="InterPro" id="IPR003661">
    <property type="entry name" value="HisK_dim/P_dom"/>
</dbReference>
<dbReference type="SUPFAM" id="SSF158472">
    <property type="entry name" value="HAMP domain-like"/>
    <property type="match status" value="1"/>
</dbReference>
<keyword evidence="7" id="KW-0902">Two-component regulatory system</keyword>
<evidence type="ECO:0000256" key="7">
    <source>
        <dbReference type="ARBA" id="ARBA00023012"/>
    </source>
</evidence>
<dbReference type="GO" id="GO:0004721">
    <property type="term" value="F:phosphoprotein phosphatase activity"/>
    <property type="evidence" value="ECO:0007669"/>
    <property type="project" value="TreeGrafter"/>
</dbReference>
<dbReference type="PROSITE" id="PS50109">
    <property type="entry name" value="HIS_KIN"/>
    <property type="match status" value="1"/>
</dbReference>